<feature type="transmembrane region" description="Helical" evidence="1">
    <location>
        <begin position="12"/>
        <end position="31"/>
    </location>
</feature>
<keyword evidence="1" id="KW-0472">Membrane</keyword>
<dbReference type="InterPro" id="IPR016419">
    <property type="entry name" value="Prepilin_Pept-dep_B_prd"/>
</dbReference>
<gene>
    <name evidence="2" type="ORF">C0W93_09105</name>
</gene>
<name>A0A2T3KWB1_PHOLD</name>
<dbReference type="Proteomes" id="UP000240530">
    <property type="component" value="Unassembled WGS sequence"/>
</dbReference>
<sequence>MNNAKGFSLIELLISSAVGLLAIGIVGSVFLSGHNAANKRSLELMLQQDVNDALRAIKEDILRAGYVSGSSSSLKISGAIETVYISPSNNCLAYTYQDKTGTQKYYSIYYKDGNKIVYKELSSAIDTITACSVSYANSLIYEKSIKVTDFNISSEVVSSSSAASQYITMKIKAEVKNNTSINTEKFTKVKVRNWQ</sequence>
<protein>
    <submittedName>
        <fullName evidence="2">Pilus assembly protein PilW</fullName>
    </submittedName>
</protein>
<dbReference type="RefSeq" id="WP_107184850.1">
    <property type="nucleotide sequence ID" value="NZ_CP131575.1"/>
</dbReference>
<dbReference type="InterPro" id="IPR012902">
    <property type="entry name" value="N_methyl_site"/>
</dbReference>
<accession>A0A2T3KWB1</accession>
<evidence type="ECO:0000313" key="3">
    <source>
        <dbReference type="Proteomes" id="UP000240530"/>
    </source>
</evidence>
<evidence type="ECO:0000256" key="1">
    <source>
        <dbReference type="SAM" id="Phobius"/>
    </source>
</evidence>
<dbReference type="NCBIfam" id="TIGR02532">
    <property type="entry name" value="IV_pilin_GFxxxE"/>
    <property type="match status" value="1"/>
</dbReference>
<dbReference type="PIRSF" id="PIRSF004525">
    <property type="entry name" value="Pilin_peptidase-dep_B_prd"/>
    <property type="match status" value="1"/>
</dbReference>
<evidence type="ECO:0000313" key="2">
    <source>
        <dbReference type="EMBL" id="PSV11552.1"/>
    </source>
</evidence>
<dbReference type="EMBL" id="PYNS01000006">
    <property type="protein sequence ID" value="PSV11552.1"/>
    <property type="molecule type" value="Genomic_DNA"/>
</dbReference>
<comment type="caution">
    <text evidence="2">The sequence shown here is derived from an EMBL/GenBank/DDBJ whole genome shotgun (WGS) entry which is preliminary data.</text>
</comment>
<dbReference type="Pfam" id="PF07963">
    <property type="entry name" value="N_methyl"/>
    <property type="match status" value="1"/>
</dbReference>
<proteinExistence type="predicted"/>
<dbReference type="PROSITE" id="PS00409">
    <property type="entry name" value="PROKAR_NTER_METHYL"/>
    <property type="match status" value="1"/>
</dbReference>
<dbReference type="AlphaFoldDB" id="A0A2T3KWB1"/>
<reference evidence="2 3" key="1">
    <citation type="submission" date="2018-03" db="EMBL/GenBank/DDBJ databases">
        <title>Whole genome sequencing of Histamine producing bacteria.</title>
        <authorList>
            <person name="Butler K."/>
        </authorList>
    </citation>
    <scope>NUCLEOTIDE SEQUENCE [LARGE SCALE GENOMIC DNA]</scope>
    <source>
        <strain evidence="2 3">Res.4.1</strain>
    </source>
</reference>
<keyword evidence="1" id="KW-0812">Transmembrane</keyword>
<keyword evidence="1" id="KW-1133">Transmembrane helix</keyword>
<organism evidence="2 3">
    <name type="scientific">Photobacterium leiognathi subsp. mandapamensis</name>
    <name type="common">Photobacterium mandapamensis</name>
    <dbReference type="NCBI Taxonomy" id="48408"/>
    <lineage>
        <taxon>Bacteria</taxon>
        <taxon>Pseudomonadati</taxon>
        <taxon>Pseudomonadota</taxon>
        <taxon>Gammaproteobacteria</taxon>
        <taxon>Vibrionales</taxon>
        <taxon>Vibrionaceae</taxon>
        <taxon>Photobacterium</taxon>
    </lineage>
</organism>